<dbReference type="Proteomes" id="UP000297814">
    <property type="component" value="Unassembled WGS sequence"/>
</dbReference>
<accession>A0A4Z1G7Y4</accession>
<protein>
    <submittedName>
        <fullName evidence="1">Uncharacterized protein</fullName>
    </submittedName>
</protein>
<dbReference type="AlphaFoldDB" id="A0A4Z1G7Y4"/>
<proteinExistence type="predicted"/>
<name>A0A4Z1G7Y4_9HELO</name>
<gene>
    <name evidence="1" type="ORF">BHYA_0544g00010</name>
</gene>
<reference evidence="1 2" key="1">
    <citation type="submission" date="2017-12" db="EMBL/GenBank/DDBJ databases">
        <title>Comparative genomics of Botrytis spp.</title>
        <authorList>
            <person name="Valero-Jimenez C.A."/>
            <person name="Tapia P."/>
            <person name="Veloso J."/>
            <person name="Silva-Moreno E."/>
            <person name="Staats M."/>
            <person name="Valdes J.H."/>
            <person name="Van Kan J.A.L."/>
        </authorList>
    </citation>
    <scope>NUCLEOTIDE SEQUENCE [LARGE SCALE GENOMIC DNA]</scope>
    <source>
        <strain evidence="1 2">Bh0001</strain>
    </source>
</reference>
<organism evidence="1 2">
    <name type="scientific">Botrytis hyacinthi</name>
    <dbReference type="NCBI Taxonomy" id="278943"/>
    <lineage>
        <taxon>Eukaryota</taxon>
        <taxon>Fungi</taxon>
        <taxon>Dikarya</taxon>
        <taxon>Ascomycota</taxon>
        <taxon>Pezizomycotina</taxon>
        <taxon>Leotiomycetes</taxon>
        <taxon>Helotiales</taxon>
        <taxon>Sclerotiniaceae</taxon>
        <taxon>Botrytis</taxon>
    </lineage>
</organism>
<dbReference type="EMBL" id="PQXK01000539">
    <property type="protein sequence ID" value="TGO31542.1"/>
    <property type="molecule type" value="Genomic_DNA"/>
</dbReference>
<evidence type="ECO:0000313" key="1">
    <source>
        <dbReference type="EMBL" id="TGO31542.1"/>
    </source>
</evidence>
<comment type="caution">
    <text evidence="1">The sequence shown here is derived from an EMBL/GenBank/DDBJ whole genome shotgun (WGS) entry which is preliminary data.</text>
</comment>
<evidence type="ECO:0000313" key="2">
    <source>
        <dbReference type="Proteomes" id="UP000297814"/>
    </source>
</evidence>
<keyword evidence="2" id="KW-1185">Reference proteome</keyword>
<sequence>MVSNLYATATEADPIRGELTGRNAQPDRGIPAPSICLTPLDEASGTTQIFTMAFPSLYPMGRADFNSPRLRSVSLSDYSRHLLCYHNSRFGRHSRWRFLVFNILLRRKAANVARFYVLKALGLKDFSRKELMAALQDNT</sequence>